<gene>
    <name evidence="3" type="ORF">LQV63_06730</name>
</gene>
<dbReference type="SUPFAM" id="SSF88713">
    <property type="entry name" value="Glycoside hydrolase/deacetylase"/>
    <property type="match status" value="1"/>
</dbReference>
<evidence type="ECO:0000259" key="2">
    <source>
        <dbReference type="PROSITE" id="PS51677"/>
    </source>
</evidence>
<feature type="domain" description="NodB homology" evidence="2">
    <location>
        <begin position="82"/>
        <end position="265"/>
    </location>
</feature>
<feature type="transmembrane region" description="Helical" evidence="1">
    <location>
        <begin position="20"/>
        <end position="41"/>
    </location>
</feature>
<dbReference type="PANTHER" id="PTHR10587">
    <property type="entry name" value="GLYCOSYL TRANSFERASE-RELATED"/>
    <property type="match status" value="1"/>
</dbReference>
<evidence type="ECO:0000313" key="4">
    <source>
        <dbReference type="Proteomes" id="UP001199916"/>
    </source>
</evidence>
<keyword evidence="1" id="KW-0812">Transmembrane</keyword>
<dbReference type="Pfam" id="PF01522">
    <property type="entry name" value="Polysacc_deac_1"/>
    <property type="match status" value="1"/>
</dbReference>
<organism evidence="3 4">
    <name type="scientific">Paenibacillus profundus</name>
    <dbReference type="NCBI Taxonomy" id="1173085"/>
    <lineage>
        <taxon>Bacteria</taxon>
        <taxon>Bacillati</taxon>
        <taxon>Bacillota</taxon>
        <taxon>Bacilli</taxon>
        <taxon>Bacillales</taxon>
        <taxon>Paenibacillaceae</taxon>
        <taxon>Paenibacillus</taxon>
    </lineage>
</organism>
<dbReference type="PANTHER" id="PTHR10587:SF125">
    <property type="entry name" value="POLYSACCHARIDE DEACETYLASE YHEN-RELATED"/>
    <property type="match status" value="1"/>
</dbReference>
<dbReference type="PROSITE" id="PS51677">
    <property type="entry name" value="NODB"/>
    <property type="match status" value="1"/>
</dbReference>
<proteinExistence type="predicted"/>
<protein>
    <submittedName>
        <fullName evidence="3">Polysaccharide deacetylase</fullName>
    </submittedName>
</protein>
<dbReference type="CDD" id="cd10944">
    <property type="entry name" value="CE4_SmPgdA_like"/>
    <property type="match status" value="1"/>
</dbReference>
<dbReference type="RefSeq" id="WP_233696113.1">
    <property type="nucleotide sequence ID" value="NZ_JAJNBZ010000003.1"/>
</dbReference>
<dbReference type="Proteomes" id="UP001199916">
    <property type="component" value="Unassembled WGS sequence"/>
</dbReference>
<keyword evidence="1" id="KW-0472">Membrane</keyword>
<evidence type="ECO:0000313" key="3">
    <source>
        <dbReference type="EMBL" id="MCE5169003.1"/>
    </source>
</evidence>
<dbReference type="InterPro" id="IPR050248">
    <property type="entry name" value="Polysacc_deacetylase_ArnD"/>
</dbReference>
<accession>A0ABS8YAN3</accession>
<sequence length="283" mass="32019">MVDRGRVTVGKRRRRSRKKFIGRTILFLLFVAIGIGIYAAGKSLLGTVSASGSDLIVTEVATFASAAKEKEIPKEFNGMTRKVAYLTFDDGPSKYSNDMMDLLKQHDIKATYFMLGDNMNTYPDAVKRMVEEGHYPGLHSMTHDFNKLYKSGGSGNFIKEFQEAQGIVENLTGFKPTLIRAPYGSAPQIGESFRKDIADAGFKMWDWTLDSLDWKFIGQPNRILEQIKGTLTADVEVILLHDRQQTLEALPSIIEYIQSKGYEFEVYDPNAHFVCNFHHDKRL</sequence>
<dbReference type="InterPro" id="IPR011330">
    <property type="entry name" value="Glyco_hydro/deAcase_b/a-brl"/>
</dbReference>
<evidence type="ECO:0000256" key="1">
    <source>
        <dbReference type="SAM" id="Phobius"/>
    </source>
</evidence>
<dbReference type="InterPro" id="IPR002509">
    <property type="entry name" value="NODB_dom"/>
</dbReference>
<comment type="caution">
    <text evidence="3">The sequence shown here is derived from an EMBL/GenBank/DDBJ whole genome shotgun (WGS) entry which is preliminary data.</text>
</comment>
<keyword evidence="4" id="KW-1185">Reference proteome</keyword>
<keyword evidence="1" id="KW-1133">Transmembrane helix</keyword>
<dbReference type="Gene3D" id="3.20.20.370">
    <property type="entry name" value="Glycoside hydrolase/deacetylase"/>
    <property type="match status" value="1"/>
</dbReference>
<dbReference type="EMBL" id="JAJNBZ010000003">
    <property type="protein sequence ID" value="MCE5169003.1"/>
    <property type="molecule type" value="Genomic_DNA"/>
</dbReference>
<reference evidence="3 4" key="1">
    <citation type="submission" date="2021-11" db="EMBL/GenBank/DDBJ databases">
        <title>Draft genome sequence of Paenibacillus profundus YoMME, a new Gram-positive bacteria with exoelectrogenic properties.</title>
        <authorList>
            <person name="Hubenova Y."/>
            <person name="Hubenova E."/>
            <person name="Manasiev Y."/>
            <person name="Peykov S."/>
            <person name="Mitov M."/>
        </authorList>
    </citation>
    <scope>NUCLEOTIDE SEQUENCE [LARGE SCALE GENOMIC DNA]</scope>
    <source>
        <strain evidence="3 4">YoMME</strain>
    </source>
</reference>
<name>A0ABS8YAN3_9BACL</name>